<sequence length="392" mass="43731">MQKLATDDSVSHPKRRLLGAAAALLVLSSGVLAGPLVEVTYERASGEQTARGEVFAEDQQGGVCLLQDDGALLLLQSDEVVSRTDLDEPFTPAGADEIEQRLRDELGPGFDCYSTPHYVVAYSTSREYARWLSSLLERLHKAFVSYWEKQGLELTEPRFPLVVVVYADAASYQKASADELGGAGGIIGYYSLTTNRVSMYDLTGVEKRRAAAGGRTSMRDINRMVARPAVAPLVATIVHEATHQVAFNTGVMQRFADLSLWLVEGMAIYFEAPDLSSGRGWRGIGKVNYPRLQSFHRNASGWNPEKMRRLVTDDRRMRDAGTAAAAYAEAWALNYFLIKQRPDEYRSYLKQAAELKPFDELPEGVRIRTFEQHFGPVDDLSRDFYRGMLRVD</sequence>
<dbReference type="AlphaFoldDB" id="A0A5C5V9L9"/>
<dbReference type="EMBL" id="SIHJ01000001">
    <property type="protein sequence ID" value="TWT35306.1"/>
    <property type="molecule type" value="Genomic_DNA"/>
</dbReference>
<dbReference type="OrthoDB" id="291356at2"/>
<dbReference type="Proteomes" id="UP000316714">
    <property type="component" value="Unassembled WGS sequence"/>
</dbReference>
<evidence type="ECO:0000313" key="3">
    <source>
        <dbReference type="Proteomes" id="UP000316714"/>
    </source>
</evidence>
<organism evidence="2 3">
    <name type="scientific">Posidoniimonas corsicana</name>
    <dbReference type="NCBI Taxonomy" id="1938618"/>
    <lineage>
        <taxon>Bacteria</taxon>
        <taxon>Pseudomonadati</taxon>
        <taxon>Planctomycetota</taxon>
        <taxon>Planctomycetia</taxon>
        <taxon>Pirellulales</taxon>
        <taxon>Lacipirellulaceae</taxon>
        <taxon>Posidoniimonas</taxon>
    </lineage>
</organism>
<comment type="caution">
    <text evidence="2">The sequence shown here is derived from an EMBL/GenBank/DDBJ whole genome shotgun (WGS) entry which is preliminary data.</text>
</comment>
<name>A0A5C5V9L9_9BACT</name>
<feature type="domain" description="DUF1570" evidence="1">
    <location>
        <begin position="234"/>
        <end position="359"/>
    </location>
</feature>
<accession>A0A5C5V9L9</accession>
<keyword evidence="3" id="KW-1185">Reference proteome</keyword>
<evidence type="ECO:0000313" key="2">
    <source>
        <dbReference type="EMBL" id="TWT35306.1"/>
    </source>
</evidence>
<proteinExistence type="predicted"/>
<protein>
    <recommendedName>
        <fullName evidence="1">DUF1570 domain-containing protein</fullName>
    </recommendedName>
</protein>
<dbReference type="RefSeq" id="WP_146561372.1">
    <property type="nucleotide sequence ID" value="NZ_SIHJ01000001.1"/>
</dbReference>
<gene>
    <name evidence="2" type="ORF">KOR34_01950</name>
</gene>
<evidence type="ECO:0000259" key="1">
    <source>
        <dbReference type="Pfam" id="PF07607"/>
    </source>
</evidence>
<reference evidence="2 3" key="1">
    <citation type="submission" date="2019-02" db="EMBL/GenBank/DDBJ databases">
        <title>Deep-cultivation of Planctomycetes and their phenomic and genomic characterization uncovers novel biology.</title>
        <authorList>
            <person name="Wiegand S."/>
            <person name="Jogler M."/>
            <person name="Boedeker C."/>
            <person name="Pinto D."/>
            <person name="Vollmers J."/>
            <person name="Rivas-Marin E."/>
            <person name="Kohn T."/>
            <person name="Peeters S.H."/>
            <person name="Heuer A."/>
            <person name="Rast P."/>
            <person name="Oberbeckmann S."/>
            <person name="Bunk B."/>
            <person name="Jeske O."/>
            <person name="Meyerdierks A."/>
            <person name="Storesund J.E."/>
            <person name="Kallscheuer N."/>
            <person name="Luecker S."/>
            <person name="Lage O.M."/>
            <person name="Pohl T."/>
            <person name="Merkel B.J."/>
            <person name="Hornburger P."/>
            <person name="Mueller R.-W."/>
            <person name="Bruemmer F."/>
            <person name="Labrenz M."/>
            <person name="Spormann A.M."/>
            <person name="Op Den Camp H."/>
            <person name="Overmann J."/>
            <person name="Amann R."/>
            <person name="Jetten M.S.M."/>
            <person name="Mascher T."/>
            <person name="Medema M.H."/>
            <person name="Devos D.P."/>
            <person name="Kaster A.-K."/>
            <person name="Ovreas L."/>
            <person name="Rohde M."/>
            <person name="Galperin M.Y."/>
            <person name="Jogler C."/>
        </authorList>
    </citation>
    <scope>NUCLEOTIDE SEQUENCE [LARGE SCALE GENOMIC DNA]</scope>
    <source>
        <strain evidence="2 3">KOR34</strain>
    </source>
</reference>
<dbReference type="InterPro" id="IPR011464">
    <property type="entry name" value="DUF1570"/>
</dbReference>
<dbReference type="Pfam" id="PF07607">
    <property type="entry name" value="DUF1570"/>
    <property type="match status" value="1"/>
</dbReference>